<accession>A0A7C4RVS9</accession>
<keyword evidence="2" id="KW-0325">Glycoprotein</keyword>
<feature type="transmembrane region" description="Helical" evidence="3">
    <location>
        <begin position="12"/>
        <end position="32"/>
    </location>
</feature>
<evidence type="ECO:0000256" key="2">
    <source>
        <dbReference type="ARBA" id="ARBA00023180"/>
    </source>
</evidence>
<keyword evidence="1" id="KW-0732">Signal</keyword>
<dbReference type="EMBL" id="DSZY01000013">
    <property type="protein sequence ID" value="HGU40081.1"/>
    <property type="molecule type" value="Genomic_DNA"/>
</dbReference>
<proteinExistence type="predicted"/>
<sequence length="605" mass="67190">MSVFRRFEIKLVSLNLVLMVLLFSTISLGGFFQKTYPQLPINQQNPDSSWGAVYSKSVSTRVVTGQTILSVAYEVTTVNANPGEGPFSDVSQTYLVDYNRDGRADIFSVTYGGRVIIKRNDGVVNNELRFTDAVSYIIWNLGNNNGSGDGTAVVDDFDNDGTPDLFLFNARQLAIFIPNASVPKSVTANPPQMFWQFFNSDPKFRTNWTVSAMVAYDYDGDGYKDIIYADMSGRIWLWKNIHSRGNTRFFDPNGRVLLFSDPDVGTTAAYGGAVLDLADVDDDGVPDLVVGHTDKRNIFLYPGKLVNQQLVFDPREKIALVRPDGDLGNLVSVDPTIPNSKNPKLLPSFAPTLIKVIDVDRDGIKDIFIATDAWRQGANFGGSIYLFKGRGRTTDGKTNFVSLELVRGNYSSSGVNPYDFDSGAVGDIDNDGIPDFVAADGNHSGNYYKIVMTTNFLYVTEAGFLVSFETPRLVGIPLANLRENFTKRIEVTVVFANTSESQGTFSLRYAKSKIRDPRLIDPKNYTLFPGTTESMPIPPTRTFAATVEFSTPVMDPQVIITIEPPKRSDGTVDRTKSPQILSITYKVWTEPAQVQVKRFQWMRNN</sequence>
<dbReference type="PRINTS" id="PR01185">
    <property type="entry name" value="INTEGRINA"/>
</dbReference>
<dbReference type="GO" id="GO:0008305">
    <property type="term" value="C:integrin complex"/>
    <property type="evidence" value="ECO:0007669"/>
    <property type="project" value="InterPro"/>
</dbReference>
<dbReference type="GO" id="GO:0007155">
    <property type="term" value="P:cell adhesion"/>
    <property type="evidence" value="ECO:0007669"/>
    <property type="project" value="InterPro"/>
</dbReference>
<keyword evidence="3" id="KW-0812">Transmembrane</keyword>
<dbReference type="InterPro" id="IPR028994">
    <property type="entry name" value="Integrin_alpha_N"/>
</dbReference>
<dbReference type="InterPro" id="IPR013517">
    <property type="entry name" value="FG-GAP"/>
</dbReference>
<name>A0A7C4RVS9_9BACT</name>
<organism evidence="4">
    <name type="scientific">Fervidobacterium thailandense</name>
    <dbReference type="NCBI Taxonomy" id="1008305"/>
    <lineage>
        <taxon>Bacteria</taxon>
        <taxon>Thermotogati</taxon>
        <taxon>Thermotogota</taxon>
        <taxon>Thermotogae</taxon>
        <taxon>Thermotogales</taxon>
        <taxon>Fervidobacteriaceae</taxon>
        <taxon>Fervidobacterium</taxon>
    </lineage>
</organism>
<evidence type="ECO:0000313" key="4">
    <source>
        <dbReference type="EMBL" id="HGU40081.1"/>
    </source>
</evidence>
<keyword evidence="3" id="KW-1133">Transmembrane helix</keyword>
<comment type="caution">
    <text evidence="4">The sequence shown here is derived from an EMBL/GenBank/DDBJ whole genome shotgun (WGS) entry which is preliminary data.</text>
</comment>
<protein>
    <submittedName>
        <fullName evidence="4">VCBS repeat-containing protein</fullName>
    </submittedName>
</protein>
<dbReference type="Gene3D" id="2.130.10.130">
    <property type="entry name" value="Integrin alpha, N-terminal"/>
    <property type="match status" value="2"/>
</dbReference>
<gene>
    <name evidence="4" type="ORF">ENT77_02665</name>
</gene>
<evidence type="ECO:0000256" key="3">
    <source>
        <dbReference type="SAM" id="Phobius"/>
    </source>
</evidence>
<dbReference type="PANTHER" id="PTHR46580:SF4">
    <property type="entry name" value="ATP_GTP-BINDING PROTEIN"/>
    <property type="match status" value="1"/>
</dbReference>
<dbReference type="AlphaFoldDB" id="A0A7C4RVS9"/>
<dbReference type="PANTHER" id="PTHR46580">
    <property type="entry name" value="SENSOR KINASE-RELATED"/>
    <property type="match status" value="1"/>
</dbReference>
<keyword evidence="3" id="KW-0472">Membrane</keyword>
<dbReference type="InterPro" id="IPR000413">
    <property type="entry name" value="Integrin_alpha"/>
</dbReference>
<dbReference type="Pfam" id="PF13517">
    <property type="entry name" value="FG-GAP_3"/>
    <property type="match status" value="2"/>
</dbReference>
<dbReference type="SUPFAM" id="SSF69318">
    <property type="entry name" value="Integrin alpha N-terminal domain"/>
    <property type="match status" value="1"/>
</dbReference>
<evidence type="ECO:0000256" key="1">
    <source>
        <dbReference type="ARBA" id="ARBA00022729"/>
    </source>
</evidence>
<reference evidence="4" key="1">
    <citation type="journal article" date="2020" name="mSystems">
        <title>Genome- and Community-Level Interaction Insights into Carbon Utilization and Element Cycling Functions of Hydrothermarchaeota in Hydrothermal Sediment.</title>
        <authorList>
            <person name="Zhou Z."/>
            <person name="Liu Y."/>
            <person name="Xu W."/>
            <person name="Pan J."/>
            <person name="Luo Z.H."/>
            <person name="Li M."/>
        </authorList>
    </citation>
    <scope>NUCLEOTIDE SEQUENCE [LARGE SCALE GENOMIC DNA]</scope>
    <source>
        <strain evidence="4">SpSt-609</strain>
    </source>
</reference>